<dbReference type="GO" id="GO:0016740">
    <property type="term" value="F:transferase activity"/>
    <property type="evidence" value="ECO:0007669"/>
    <property type="project" value="UniProtKB-KW"/>
</dbReference>
<organism evidence="3 4">
    <name type="scientific">Parasphingorhabdus litoris</name>
    <dbReference type="NCBI Taxonomy" id="394733"/>
    <lineage>
        <taxon>Bacteria</taxon>
        <taxon>Pseudomonadati</taxon>
        <taxon>Pseudomonadota</taxon>
        <taxon>Alphaproteobacteria</taxon>
        <taxon>Sphingomonadales</taxon>
        <taxon>Sphingomonadaceae</taxon>
        <taxon>Parasphingorhabdus</taxon>
    </lineage>
</organism>
<gene>
    <name evidence="3" type="ORF">GCM10009096_17860</name>
</gene>
<name>A0ABN1AHE7_9SPHN</name>
<accession>A0ABN1AHE7</accession>
<sequence>MAEVTAQQPLAGIKVVEFSTMITASLATMMFAQQGADVIKVEPPGIGDPMRWLGSRKESISGLFNNCNRAKRSITLDLKTEEGVATARKLCLDADIVIHNYRPGVMQRLGLDSESLRAEKPALIYCAITGFGRDGPMADRPAYDHVMQAMAGFMGTQGHPDGFAYVKTLLCDKLTAYTAAQAITAALFARERNSEGQHIDLSMLASCIAFLWPDGGMHLTLMDEDAIHAAPFADYYQMPLRTTDGAIAYAAMSDEHWQVVFEMVGREDLKSEEKYQGLENRSMHMAELAQIVSSEPPRHDTDTMIAGLTKGDVPAAPCLRLDDVKSHAQIVAIEAFEEQDHPLLGTIHNAASPVHINGQKLPATGPSPALGEHSEEILQDIGTK</sequence>
<evidence type="ECO:0000313" key="3">
    <source>
        <dbReference type="EMBL" id="GAA0476508.1"/>
    </source>
</evidence>
<dbReference type="PANTHER" id="PTHR48207:SF3">
    <property type="entry name" value="SUCCINATE--HYDROXYMETHYLGLUTARATE COA-TRANSFERASE"/>
    <property type="match status" value="1"/>
</dbReference>
<dbReference type="SUPFAM" id="SSF89796">
    <property type="entry name" value="CoA-transferase family III (CaiB/BaiF)"/>
    <property type="match status" value="1"/>
</dbReference>
<dbReference type="PANTHER" id="PTHR48207">
    <property type="entry name" value="SUCCINATE--HYDROXYMETHYLGLUTARATE COA-TRANSFERASE"/>
    <property type="match status" value="1"/>
</dbReference>
<keyword evidence="4" id="KW-1185">Reference proteome</keyword>
<protein>
    <submittedName>
        <fullName evidence="3">CoA transferase</fullName>
    </submittedName>
</protein>
<dbReference type="Pfam" id="PF02515">
    <property type="entry name" value="CoA_transf_3"/>
    <property type="match status" value="1"/>
</dbReference>
<dbReference type="InterPro" id="IPR044855">
    <property type="entry name" value="CoA-Trfase_III_dom3_sf"/>
</dbReference>
<dbReference type="InterPro" id="IPR023606">
    <property type="entry name" value="CoA-Trfase_III_dom_1_sf"/>
</dbReference>
<dbReference type="InterPro" id="IPR003673">
    <property type="entry name" value="CoA-Trfase_fam_III"/>
</dbReference>
<dbReference type="Proteomes" id="UP001500713">
    <property type="component" value="Unassembled WGS sequence"/>
</dbReference>
<keyword evidence="1 3" id="KW-0808">Transferase</keyword>
<comment type="caution">
    <text evidence="3">The sequence shown here is derived from an EMBL/GenBank/DDBJ whole genome shotgun (WGS) entry which is preliminary data.</text>
</comment>
<dbReference type="EMBL" id="BAAAEM010000002">
    <property type="protein sequence ID" value="GAA0476508.1"/>
    <property type="molecule type" value="Genomic_DNA"/>
</dbReference>
<evidence type="ECO:0000313" key="4">
    <source>
        <dbReference type="Proteomes" id="UP001500713"/>
    </source>
</evidence>
<dbReference type="Gene3D" id="3.40.50.10540">
    <property type="entry name" value="Crotonobetainyl-coa:carnitine coa-transferase, domain 1"/>
    <property type="match status" value="1"/>
</dbReference>
<dbReference type="RefSeq" id="WP_229954878.1">
    <property type="nucleotide sequence ID" value="NZ_BAAAEM010000002.1"/>
</dbReference>
<proteinExistence type="predicted"/>
<dbReference type="Gene3D" id="3.30.1540.10">
    <property type="entry name" value="formyl-coa transferase, domain 3"/>
    <property type="match status" value="1"/>
</dbReference>
<feature type="region of interest" description="Disordered" evidence="2">
    <location>
        <begin position="359"/>
        <end position="384"/>
    </location>
</feature>
<evidence type="ECO:0000256" key="2">
    <source>
        <dbReference type="SAM" id="MobiDB-lite"/>
    </source>
</evidence>
<reference evidence="3 4" key="1">
    <citation type="journal article" date="2019" name="Int. J. Syst. Evol. Microbiol.">
        <title>The Global Catalogue of Microorganisms (GCM) 10K type strain sequencing project: providing services to taxonomists for standard genome sequencing and annotation.</title>
        <authorList>
            <consortium name="The Broad Institute Genomics Platform"/>
            <consortium name="The Broad Institute Genome Sequencing Center for Infectious Disease"/>
            <person name="Wu L."/>
            <person name="Ma J."/>
        </authorList>
    </citation>
    <scope>NUCLEOTIDE SEQUENCE [LARGE SCALE GENOMIC DNA]</scope>
    <source>
        <strain evidence="3 4">JCM 14162</strain>
    </source>
</reference>
<dbReference type="InterPro" id="IPR050483">
    <property type="entry name" value="CoA-transferase_III_domain"/>
</dbReference>
<evidence type="ECO:0000256" key="1">
    <source>
        <dbReference type="ARBA" id="ARBA00022679"/>
    </source>
</evidence>